<dbReference type="AlphaFoldDB" id="A0A8J2P5Q2"/>
<feature type="coiled-coil region" evidence="1">
    <location>
        <begin position="102"/>
        <end position="164"/>
    </location>
</feature>
<feature type="coiled-coil region" evidence="1">
    <location>
        <begin position="197"/>
        <end position="317"/>
    </location>
</feature>
<name>A0A8J2P5Q2_9HEXA</name>
<sequence>MAEVAQANRNYEDRIEDLLGIQQMLAQKQEEFKQQVASCSEKISNLEEENKSLKISLEEERKEHEDLLFTYEEEKINQADLQASLCNSENGSGDILALRTLVQQYTEKLKQRETEIASLKEKSSRQQIQLEEALSDNNQNQVTIKKLQSEVDSNQQKIRSLEESLAAEIVHSQHAIANVERVHAHKLREVSTFTQKVEDLSSTLINTMKQYEELKAENIKLEDKLNETILAKTVEPGALESRLKMKEEETGKLQQHIAELQQLNASLTSIWEFNVKTIEDNFKTKEMSLEENIKELEEKLQTQKETSDKTIQNLQLQLGLKLNQ</sequence>
<proteinExistence type="predicted"/>
<dbReference type="EMBL" id="CAJVCH010120995">
    <property type="protein sequence ID" value="CAG7725375.1"/>
    <property type="molecule type" value="Genomic_DNA"/>
</dbReference>
<accession>A0A8J2P5Q2</accession>
<keyword evidence="1" id="KW-0175">Coiled coil</keyword>
<comment type="caution">
    <text evidence="2">The sequence shown here is derived from an EMBL/GenBank/DDBJ whole genome shotgun (WGS) entry which is preliminary data.</text>
</comment>
<evidence type="ECO:0000256" key="1">
    <source>
        <dbReference type="SAM" id="Coils"/>
    </source>
</evidence>
<gene>
    <name evidence="2" type="ORF">AFUS01_LOCUS14332</name>
</gene>
<evidence type="ECO:0000313" key="2">
    <source>
        <dbReference type="EMBL" id="CAG7725375.1"/>
    </source>
</evidence>
<evidence type="ECO:0000313" key="3">
    <source>
        <dbReference type="Proteomes" id="UP000708208"/>
    </source>
</evidence>
<organism evidence="2 3">
    <name type="scientific">Allacma fusca</name>
    <dbReference type="NCBI Taxonomy" id="39272"/>
    <lineage>
        <taxon>Eukaryota</taxon>
        <taxon>Metazoa</taxon>
        <taxon>Ecdysozoa</taxon>
        <taxon>Arthropoda</taxon>
        <taxon>Hexapoda</taxon>
        <taxon>Collembola</taxon>
        <taxon>Symphypleona</taxon>
        <taxon>Sminthuridae</taxon>
        <taxon>Allacma</taxon>
    </lineage>
</organism>
<dbReference type="Proteomes" id="UP000708208">
    <property type="component" value="Unassembled WGS sequence"/>
</dbReference>
<reference evidence="2" key="1">
    <citation type="submission" date="2021-06" db="EMBL/GenBank/DDBJ databases">
        <authorList>
            <person name="Hodson N. C."/>
            <person name="Mongue J. A."/>
            <person name="Jaron S. K."/>
        </authorList>
    </citation>
    <scope>NUCLEOTIDE SEQUENCE</scope>
</reference>
<keyword evidence="3" id="KW-1185">Reference proteome</keyword>
<feature type="coiled-coil region" evidence="1">
    <location>
        <begin position="29"/>
        <end position="74"/>
    </location>
</feature>
<protein>
    <submittedName>
        <fullName evidence="2">Uncharacterized protein</fullName>
    </submittedName>
</protein>